<evidence type="ECO:0000256" key="7">
    <source>
        <dbReference type="ARBA" id="ARBA00023002"/>
    </source>
</evidence>
<gene>
    <name evidence="13" type="ORF">GQS65_12320</name>
</gene>
<dbReference type="Gene3D" id="1.20.1550.10">
    <property type="entry name" value="DsbB-like"/>
    <property type="match status" value="1"/>
</dbReference>
<keyword evidence="7" id="KW-0560">Oxidoreductase</keyword>
<organism evidence="13 14">
    <name type="scientific">Halomarina oriensis</name>
    <dbReference type="NCBI Taxonomy" id="671145"/>
    <lineage>
        <taxon>Archaea</taxon>
        <taxon>Methanobacteriati</taxon>
        <taxon>Methanobacteriota</taxon>
        <taxon>Stenosarchaea group</taxon>
        <taxon>Halobacteria</taxon>
        <taxon>Halobacteriales</taxon>
        <taxon>Natronomonadaceae</taxon>
        <taxon>Halomarina</taxon>
    </lineage>
</organism>
<feature type="transmembrane region" description="Helical" evidence="12">
    <location>
        <begin position="17"/>
        <end position="43"/>
    </location>
</feature>
<comment type="caution">
    <text evidence="13">The sequence shown here is derived from an EMBL/GenBank/DDBJ whole genome shotgun (WGS) entry which is preliminary data.</text>
</comment>
<evidence type="ECO:0000256" key="4">
    <source>
        <dbReference type="ARBA" id="ARBA00022692"/>
    </source>
</evidence>
<evidence type="ECO:0000313" key="14">
    <source>
        <dbReference type="Proteomes" id="UP000451471"/>
    </source>
</evidence>
<feature type="transmembrane region" description="Helical" evidence="12">
    <location>
        <begin position="122"/>
        <end position="141"/>
    </location>
</feature>
<dbReference type="SUPFAM" id="SSF158442">
    <property type="entry name" value="DsbB-like"/>
    <property type="match status" value="1"/>
</dbReference>
<keyword evidence="8 12" id="KW-0472">Membrane</keyword>
<dbReference type="InterPro" id="IPR012187">
    <property type="entry name" value="Disulphide_bond_form_BdbC"/>
</dbReference>
<keyword evidence="3" id="KW-0813">Transport</keyword>
<dbReference type="Proteomes" id="UP000451471">
    <property type="component" value="Unassembled WGS sequence"/>
</dbReference>
<protein>
    <submittedName>
        <fullName evidence="13">Disulfide bond formation protein B</fullName>
    </submittedName>
</protein>
<dbReference type="AlphaFoldDB" id="A0A6B0GK81"/>
<keyword evidence="9" id="KW-1015">Disulfide bond</keyword>
<proteinExistence type="inferred from homology"/>
<evidence type="ECO:0000313" key="13">
    <source>
        <dbReference type="EMBL" id="MWG35262.1"/>
    </source>
</evidence>
<dbReference type="GO" id="GO:0016020">
    <property type="term" value="C:membrane"/>
    <property type="evidence" value="ECO:0007669"/>
    <property type="project" value="UniProtKB-SubCell"/>
</dbReference>
<dbReference type="Pfam" id="PF02600">
    <property type="entry name" value="DsbB"/>
    <property type="match status" value="1"/>
</dbReference>
<keyword evidence="10" id="KW-0143">Chaperone</keyword>
<evidence type="ECO:0000256" key="8">
    <source>
        <dbReference type="ARBA" id="ARBA00023136"/>
    </source>
</evidence>
<dbReference type="InterPro" id="IPR023380">
    <property type="entry name" value="DsbB-like_sf"/>
</dbReference>
<reference evidence="13 14" key="1">
    <citation type="submission" date="2019-12" db="EMBL/GenBank/DDBJ databases">
        <title>Halocatena pleomorpha gen. nov. sp. nov., an extremely halophilic archaeon of family Halobacteriaceae isolated from saltpan soil.</title>
        <authorList>
            <person name="Pal Y."/>
            <person name="Verma A."/>
            <person name="Krishnamurthi S."/>
            <person name="Kumar P."/>
        </authorList>
    </citation>
    <scope>NUCLEOTIDE SEQUENCE [LARGE SCALE GENOMIC DNA]</scope>
    <source>
        <strain evidence="13 14">JCM 16495</strain>
    </source>
</reference>
<feature type="transmembrane region" description="Helical" evidence="12">
    <location>
        <begin position="49"/>
        <end position="66"/>
    </location>
</feature>
<accession>A0A6B0GK81</accession>
<comment type="subcellular location">
    <subcellularLocation>
        <location evidence="1">Membrane</location>
        <topology evidence="1">Multi-pass membrane protein</topology>
    </subcellularLocation>
</comment>
<dbReference type="GO" id="GO:0015035">
    <property type="term" value="F:protein-disulfide reductase activity"/>
    <property type="evidence" value="ECO:0007669"/>
    <property type="project" value="InterPro"/>
</dbReference>
<dbReference type="EMBL" id="WSZK01000018">
    <property type="protein sequence ID" value="MWG35262.1"/>
    <property type="molecule type" value="Genomic_DNA"/>
</dbReference>
<dbReference type="PANTHER" id="PTHR43469">
    <property type="entry name" value="DISULFIDE FORMATION PROTEIN-RELATED"/>
    <property type="match status" value="1"/>
</dbReference>
<evidence type="ECO:0000256" key="3">
    <source>
        <dbReference type="ARBA" id="ARBA00022448"/>
    </source>
</evidence>
<comment type="similarity">
    <text evidence="2">Belongs to the DsbB family. BdbC subfamily.</text>
</comment>
<evidence type="ECO:0000256" key="5">
    <source>
        <dbReference type="ARBA" id="ARBA00022982"/>
    </source>
</evidence>
<dbReference type="OrthoDB" id="213767at2157"/>
<evidence type="ECO:0000256" key="11">
    <source>
        <dbReference type="ARBA" id="ARBA00023284"/>
    </source>
</evidence>
<dbReference type="GO" id="GO:0006457">
    <property type="term" value="P:protein folding"/>
    <property type="evidence" value="ECO:0007669"/>
    <property type="project" value="InterPro"/>
</dbReference>
<feature type="transmembrane region" description="Helical" evidence="12">
    <location>
        <begin position="73"/>
        <end position="91"/>
    </location>
</feature>
<keyword evidence="14" id="KW-1185">Reference proteome</keyword>
<evidence type="ECO:0000256" key="2">
    <source>
        <dbReference type="ARBA" id="ARBA00007602"/>
    </source>
</evidence>
<name>A0A6B0GK81_9EURY</name>
<evidence type="ECO:0000256" key="1">
    <source>
        <dbReference type="ARBA" id="ARBA00004141"/>
    </source>
</evidence>
<dbReference type="RefSeq" id="WP_158204942.1">
    <property type="nucleotide sequence ID" value="NZ_WSZK01000018.1"/>
</dbReference>
<keyword evidence="5" id="KW-0249">Electron transport</keyword>
<dbReference type="PANTHER" id="PTHR43469:SF1">
    <property type="entry name" value="SPBETA PROPHAGE-DERIVED DISULFIDE BOND FORMATION PROTEIN B"/>
    <property type="match status" value="1"/>
</dbReference>
<evidence type="ECO:0000256" key="9">
    <source>
        <dbReference type="ARBA" id="ARBA00023157"/>
    </source>
</evidence>
<dbReference type="InterPro" id="IPR003752">
    <property type="entry name" value="DiS_bond_form_DsbB/BdbC"/>
</dbReference>
<evidence type="ECO:0000256" key="6">
    <source>
        <dbReference type="ARBA" id="ARBA00022989"/>
    </source>
</evidence>
<keyword evidence="11" id="KW-0676">Redox-active center</keyword>
<keyword evidence="6 12" id="KW-1133">Transmembrane helix</keyword>
<evidence type="ECO:0000256" key="12">
    <source>
        <dbReference type="SAM" id="Phobius"/>
    </source>
</evidence>
<evidence type="ECO:0000256" key="10">
    <source>
        <dbReference type="ARBA" id="ARBA00023186"/>
    </source>
</evidence>
<keyword evidence="4 12" id="KW-0812">Transmembrane</keyword>
<sequence>MSAGASGGIAGRLSARLWLAAGAAVALVATVGSLTFSLGYGYIPCDLCWYQRILMYPLVVVLGVAASEDRPGVYRTALPLALGGTAIAAYHSVLQRTGSGVCGFGGGCAAIQWQVPVVGLSIPNLSLLAFVLILGTLVAALRQSASAGSTTSPVSG</sequence>